<dbReference type="EMBL" id="CP054698">
    <property type="protein sequence ID" value="QMS90071.1"/>
    <property type="molecule type" value="Genomic_DNA"/>
</dbReference>
<accession>A0A7D7LGE7</accession>
<dbReference type="Proteomes" id="UP000514713">
    <property type="component" value="Chromosome"/>
</dbReference>
<reference evidence="3" key="1">
    <citation type="submission" date="2020-06" db="EMBL/GenBank/DDBJ databases">
        <title>Nostoc edaphicum CCNP1411 genome.</title>
        <authorList>
            <person name="Fidor A."/>
            <person name="Grabski M."/>
            <person name="Gawor J."/>
            <person name="Gromadka R."/>
            <person name="Wegrzyn G."/>
            <person name="Mazur-Marzec H."/>
        </authorList>
    </citation>
    <scope>NUCLEOTIDE SEQUENCE [LARGE SCALE GENOMIC DNA]</scope>
    <source>
        <strain evidence="3">CCNP1411</strain>
    </source>
</reference>
<feature type="region of interest" description="Disordered" evidence="1">
    <location>
        <begin position="1"/>
        <end position="26"/>
    </location>
</feature>
<dbReference type="RefSeq" id="WP_181927932.1">
    <property type="nucleotide sequence ID" value="NZ_CP054698.1"/>
</dbReference>
<evidence type="ECO:0000313" key="2">
    <source>
        <dbReference type="EMBL" id="QMS90071.1"/>
    </source>
</evidence>
<protein>
    <submittedName>
        <fullName evidence="2">Uncharacterized protein</fullName>
    </submittedName>
</protein>
<keyword evidence="3" id="KW-1185">Reference proteome</keyword>
<organism evidence="2 3">
    <name type="scientific">Nostoc edaphicum CCNP1411</name>
    <dbReference type="NCBI Taxonomy" id="1472755"/>
    <lineage>
        <taxon>Bacteria</taxon>
        <taxon>Bacillati</taxon>
        <taxon>Cyanobacteriota</taxon>
        <taxon>Cyanophyceae</taxon>
        <taxon>Nostocales</taxon>
        <taxon>Nostocaceae</taxon>
        <taxon>Nostoc</taxon>
    </lineage>
</organism>
<proteinExistence type="predicted"/>
<dbReference type="AlphaFoldDB" id="A0A7D7LGE7"/>
<dbReference type="KEGG" id="ned:HUN01_21655"/>
<evidence type="ECO:0000256" key="1">
    <source>
        <dbReference type="SAM" id="MobiDB-lite"/>
    </source>
</evidence>
<name>A0A7D7LGE7_9NOSO</name>
<sequence length="50" mass="5594">MGSRDNKAKRSHPQTKGDRSLTSPLHCDRATITNKFGRSINGYHSCAQYT</sequence>
<evidence type="ECO:0000313" key="3">
    <source>
        <dbReference type="Proteomes" id="UP000514713"/>
    </source>
</evidence>
<gene>
    <name evidence="2" type="ORF">HUN01_21655</name>
</gene>